<protein>
    <submittedName>
        <fullName evidence="1">Uncharacterized protein</fullName>
    </submittedName>
</protein>
<proteinExistence type="predicted"/>
<keyword evidence="2" id="KW-1185">Reference proteome</keyword>
<organism evidence="1 2">
    <name type="scientific">Cutaneotrichosporon oleaginosum</name>
    <dbReference type="NCBI Taxonomy" id="879819"/>
    <lineage>
        <taxon>Eukaryota</taxon>
        <taxon>Fungi</taxon>
        <taxon>Dikarya</taxon>
        <taxon>Basidiomycota</taxon>
        <taxon>Agaricomycotina</taxon>
        <taxon>Tremellomycetes</taxon>
        <taxon>Trichosporonales</taxon>
        <taxon>Trichosporonaceae</taxon>
        <taxon>Cutaneotrichosporon</taxon>
    </lineage>
</organism>
<evidence type="ECO:0000313" key="1">
    <source>
        <dbReference type="EMBL" id="KLT42072.1"/>
    </source>
</evidence>
<evidence type="ECO:0000313" key="2">
    <source>
        <dbReference type="Proteomes" id="UP000053611"/>
    </source>
</evidence>
<gene>
    <name evidence="1" type="ORF">CC85DRAFT_98762</name>
</gene>
<name>A0A0J0XLU6_9TREE</name>
<dbReference type="AlphaFoldDB" id="A0A0J0XLU6"/>
<dbReference type="GeneID" id="28988171"/>
<reference evidence="1 2" key="1">
    <citation type="submission" date="2015-03" db="EMBL/GenBank/DDBJ databases">
        <title>Genomics and transcriptomics of the oil-accumulating basidiomycete yeast T. oleaginosus allow insights into substrate utilization and the diverse evolutionary trajectories of mating systems in fungi.</title>
        <authorList>
            <consortium name="DOE Joint Genome Institute"/>
            <person name="Kourist R."/>
            <person name="Kracht O."/>
            <person name="Bracharz F."/>
            <person name="Lipzen A."/>
            <person name="Nolan M."/>
            <person name="Ohm R."/>
            <person name="Grigoriev I."/>
            <person name="Sun S."/>
            <person name="Heitman J."/>
            <person name="Bruck T."/>
            <person name="Nowrousian M."/>
        </authorList>
    </citation>
    <scope>NUCLEOTIDE SEQUENCE [LARGE SCALE GENOMIC DNA]</scope>
    <source>
        <strain evidence="1 2">IBC0246</strain>
    </source>
</reference>
<sequence length="243" mass="26251">MTMAGPSSLPSKQQLTSLVASLPALFPVATNAGWTPEAMAASLSAYADWAASVRKWHGELDAAVRVLERPKEATLDGLLDTWIATPYATPFTLADAERDREIQPNTLHAYLVNEVTPNYRRFRALADEPVANHIPAAGSGSGAQGEKKHQALDALSTALDDMLAAHVLPHIAPGHSADVASVSFLQFVVHELLPSWMRFRERNGDAVRRAAYGDEVVGRLVETLEGALEGQVRCGCHPEALRQ</sequence>
<dbReference type="RefSeq" id="XP_018278563.1">
    <property type="nucleotide sequence ID" value="XM_018427568.1"/>
</dbReference>
<accession>A0A0J0XLU6</accession>
<dbReference type="Proteomes" id="UP000053611">
    <property type="component" value="Unassembled WGS sequence"/>
</dbReference>
<dbReference type="EMBL" id="KQ087209">
    <property type="protein sequence ID" value="KLT42072.1"/>
    <property type="molecule type" value="Genomic_DNA"/>
</dbReference>